<accession>A0ABP1N8L1</accession>
<keyword evidence="3" id="KW-1185">Reference proteome</keyword>
<dbReference type="EMBL" id="CAXAJV020001287">
    <property type="protein sequence ID" value="CAL7937330.1"/>
    <property type="molecule type" value="Genomic_DNA"/>
</dbReference>
<sequence length="129" mass="14590">MIFMAHRLILGLLLNCVEDSRIPRATDACGAISAKSAETVRACLSTVSVTAGGAICWLPAETEPRTVSALLREMAPPRRKQNFWQQVLKYIVKQLIIWSADQERYKYDIHGAQINSWALIKLCRRFKNS</sequence>
<organism evidence="2 3">
    <name type="scientific">Xylocopa violacea</name>
    <name type="common">Violet carpenter bee</name>
    <name type="synonym">Apis violacea</name>
    <dbReference type="NCBI Taxonomy" id="135666"/>
    <lineage>
        <taxon>Eukaryota</taxon>
        <taxon>Metazoa</taxon>
        <taxon>Ecdysozoa</taxon>
        <taxon>Arthropoda</taxon>
        <taxon>Hexapoda</taxon>
        <taxon>Insecta</taxon>
        <taxon>Pterygota</taxon>
        <taxon>Neoptera</taxon>
        <taxon>Endopterygota</taxon>
        <taxon>Hymenoptera</taxon>
        <taxon>Apocrita</taxon>
        <taxon>Aculeata</taxon>
        <taxon>Apoidea</taxon>
        <taxon>Anthophila</taxon>
        <taxon>Apidae</taxon>
        <taxon>Xylocopa</taxon>
        <taxon>Xylocopa</taxon>
    </lineage>
</organism>
<feature type="chain" id="PRO_5046378120" description="Secreted protein" evidence="1">
    <location>
        <begin position="20"/>
        <end position="129"/>
    </location>
</feature>
<evidence type="ECO:0000313" key="3">
    <source>
        <dbReference type="Proteomes" id="UP001642520"/>
    </source>
</evidence>
<comment type="caution">
    <text evidence="2">The sequence shown here is derived from an EMBL/GenBank/DDBJ whole genome shotgun (WGS) entry which is preliminary data.</text>
</comment>
<proteinExistence type="predicted"/>
<reference evidence="2 3" key="1">
    <citation type="submission" date="2024-08" db="EMBL/GenBank/DDBJ databases">
        <authorList>
            <person name="Will J Nash"/>
            <person name="Angela Man"/>
            <person name="Seanna McTaggart"/>
            <person name="Kendall Baker"/>
            <person name="Tom Barker"/>
            <person name="Leah Catchpole"/>
            <person name="Alex Durrant"/>
            <person name="Karim Gharbi"/>
            <person name="Naomi Irish"/>
            <person name="Gemy Kaithakottil"/>
            <person name="Debby Ku"/>
            <person name="Aaliyah Providence"/>
            <person name="Felix Shaw"/>
            <person name="David Swarbreck"/>
            <person name="Chris Watkins"/>
            <person name="Ann M. McCartney"/>
            <person name="Giulio Formenti"/>
            <person name="Alice Mouton"/>
            <person name="Noel Vella"/>
            <person name="Bjorn M von Reumont"/>
            <person name="Adriana Vella"/>
            <person name="Wilfried Haerty"/>
        </authorList>
    </citation>
    <scope>NUCLEOTIDE SEQUENCE [LARGE SCALE GENOMIC DNA]</scope>
</reference>
<feature type="signal peptide" evidence="1">
    <location>
        <begin position="1"/>
        <end position="19"/>
    </location>
</feature>
<name>A0ABP1N8L1_XYLVO</name>
<dbReference type="Proteomes" id="UP001642520">
    <property type="component" value="Unassembled WGS sequence"/>
</dbReference>
<evidence type="ECO:0000256" key="1">
    <source>
        <dbReference type="SAM" id="SignalP"/>
    </source>
</evidence>
<evidence type="ECO:0000313" key="2">
    <source>
        <dbReference type="EMBL" id="CAL7937330.1"/>
    </source>
</evidence>
<gene>
    <name evidence="2" type="ORF">XYLVIOL_LOCUS2636</name>
</gene>
<keyword evidence="1" id="KW-0732">Signal</keyword>
<evidence type="ECO:0008006" key="4">
    <source>
        <dbReference type="Google" id="ProtNLM"/>
    </source>
</evidence>
<protein>
    <recommendedName>
        <fullName evidence="4">Secreted protein</fullName>
    </recommendedName>
</protein>